<dbReference type="RefSeq" id="WP_239677100.1">
    <property type="nucleotide sequence ID" value="NZ_CP070499.1"/>
</dbReference>
<comment type="cofactor">
    <cofactor evidence="1">
        <name>FAD</name>
        <dbReference type="ChEBI" id="CHEBI:57692"/>
    </cofactor>
</comment>
<accession>A0A895YB15</accession>
<dbReference type="AlphaFoldDB" id="A0A895YB15"/>
<sequence>MSSQLRAVVPATVDEDGLAAALRANLHGEVIDRAHPEYDRARQVWNGLIDRYPAVIARCTGAADVVAAVGAAREFHPPVSIRGGGHQIAGSAVCDNGLVIDLSPMKGVAVDPIGHTLRAGGGVTWGELDREAQLFGLATTGGEVSTTGIAGFTLGGGMGLLMRAYGLACDNLRSAEIVTADGMVRTASRQEHQDLFWALRGGGRGLGVVTGLEYDLHPLGPQVATAQVFYPYEAAAQLLRGWSDVVRALPETITPQLALWSVPPDPALPAELHWQRAVMVAGISAGPAESGAATLAPLRELAEPLLDLSGLTSYLEIQSAVDPLFPAGGRYYMKSHFMADLPEPAIEAMLAQDARRPTPESLIVIRSMGGAVARVGADETAFPHRSEPFNVSIDAGWVDPALDATAVGWARDTWRALVQYASGGVYVNFSGFGEEADELRDAVFGGNQRRLAEVRAAYDPAGLFDAASRRP</sequence>
<evidence type="ECO:0000313" key="8">
    <source>
        <dbReference type="Proteomes" id="UP000662857"/>
    </source>
</evidence>
<dbReference type="InterPro" id="IPR006093">
    <property type="entry name" value="Oxy_OxRdtase_FAD_BS"/>
</dbReference>
<dbReference type="InterPro" id="IPR016167">
    <property type="entry name" value="FAD-bd_PCMH_sub1"/>
</dbReference>
<organism evidence="7 8">
    <name type="scientific">Natronosporangium hydrolyticum</name>
    <dbReference type="NCBI Taxonomy" id="2811111"/>
    <lineage>
        <taxon>Bacteria</taxon>
        <taxon>Bacillati</taxon>
        <taxon>Actinomycetota</taxon>
        <taxon>Actinomycetes</taxon>
        <taxon>Micromonosporales</taxon>
        <taxon>Micromonosporaceae</taxon>
        <taxon>Natronosporangium</taxon>
    </lineage>
</organism>
<dbReference type="Pfam" id="PF08031">
    <property type="entry name" value="BBE"/>
    <property type="match status" value="1"/>
</dbReference>
<dbReference type="InterPro" id="IPR016166">
    <property type="entry name" value="FAD-bd_PCMH"/>
</dbReference>
<evidence type="ECO:0000256" key="1">
    <source>
        <dbReference type="ARBA" id="ARBA00001974"/>
    </source>
</evidence>
<dbReference type="EMBL" id="CP070499">
    <property type="protein sequence ID" value="QSB14937.1"/>
    <property type="molecule type" value="Genomic_DNA"/>
</dbReference>
<dbReference type="Gene3D" id="3.30.465.10">
    <property type="match status" value="1"/>
</dbReference>
<dbReference type="KEGG" id="nhy:JQS43_00630"/>
<dbReference type="InterPro" id="IPR036318">
    <property type="entry name" value="FAD-bd_PCMH-like_sf"/>
</dbReference>
<gene>
    <name evidence="7" type="ORF">JQS43_00630</name>
</gene>
<comment type="similarity">
    <text evidence="2">Belongs to the oxygen-dependent FAD-linked oxidoreductase family.</text>
</comment>
<dbReference type="PANTHER" id="PTHR42973">
    <property type="entry name" value="BINDING OXIDOREDUCTASE, PUTATIVE (AFU_ORTHOLOGUE AFUA_1G17690)-RELATED"/>
    <property type="match status" value="1"/>
</dbReference>
<evidence type="ECO:0000256" key="2">
    <source>
        <dbReference type="ARBA" id="ARBA00005466"/>
    </source>
</evidence>
<evidence type="ECO:0000313" key="7">
    <source>
        <dbReference type="EMBL" id="QSB14937.1"/>
    </source>
</evidence>
<dbReference type="SUPFAM" id="SSF56176">
    <property type="entry name" value="FAD-binding/transporter-associated domain-like"/>
    <property type="match status" value="1"/>
</dbReference>
<dbReference type="InterPro" id="IPR006094">
    <property type="entry name" value="Oxid_FAD_bind_N"/>
</dbReference>
<reference evidence="7" key="1">
    <citation type="submission" date="2021-02" db="EMBL/GenBank/DDBJ databases">
        <title>Natrosporangium hydrolyticum gen. nov., sp. nov, a haloalkaliphilic actinobacterium from a soda solonchak soil.</title>
        <authorList>
            <person name="Sorokin D.Y."/>
            <person name="Khijniak T.V."/>
            <person name="Zakharycheva A.P."/>
            <person name="Boueva O.V."/>
            <person name="Ariskina E.V."/>
            <person name="Hahnke R.L."/>
            <person name="Bunk B."/>
            <person name="Sproer C."/>
            <person name="Schumann P."/>
            <person name="Evtushenko L.I."/>
            <person name="Kublanov I.V."/>
        </authorList>
    </citation>
    <scope>NUCLEOTIDE SEQUENCE</scope>
    <source>
        <strain evidence="7">DSM 106523</strain>
    </source>
</reference>
<dbReference type="GO" id="GO:0016491">
    <property type="term" value="F:oxidoreductase activity"/>
    <property type="evidence" value="ECO:0007669"/>
    <property type="project" value="UniProtKB-KW"/>
</dbReference>
<dbReference type="Gene3D" id="3.40.462.20">
    <property type="match status" value="1"/>
</dbReference>
<dbReference type="InterPro" id="IPR012951">
    <property type="entry name" value="BBE"/>
</dbReference>
<evidence type="ECO:0000259" key="6">
    <source>
        <dbReference type="PROSITE" id="PS51387"/>
    </source>
</evidence>
<evidence type="ECO:0000256" key="3">
    <source>
        <dbReference type="ARBA" id="ARBA00022630"/>
    </source>
</evidence>
<keyword evidence="8" id="KW-1185">Reference proteome</keyword>
<keyword evidence="3" id="KW-0285">Flavoprotein</keyword>
<evidence type="ECO:0000256" key="5">
    <source>
        <dbReference type="ARBA" id="ARBA00023002"/>
    </source>
</evidence>
<evidence type="ECO:0000256" key="4">
    <source>
        <dbReference type="ARBA" id="ARBA00022827"/>
    </source>
</evidence>
<dbReference type="Gene3D" id="3.30.43.10">
    <property type="entry name" value="Uridine Diphospho-n-acetylenolpyruvylglucosamine Reductase, domain 2"/>
    <property type="match status" value="1"/>
</dbReference>
<dbReference type="InterPro" id="IPR016169">
    <property type="entry name" value="FAD-bd_PCMH_sub2"/>
</dbReference>
<keyword evidence="4" id="KW-0274">FAD</keyword>
<dbReference type="PANTHER" id="PTHR42973:SF39">
    <property type="entry name" value="FAD-BINDING PCMH-TYPE DOMAIN-CONTAINING PROTEIN"/>
    <property type="match status" value="1"/>
</dbReference>
<dbReference type="PROSITE" id="PS51387">
    <property type="entry name" value="FAD_PCMH"/>
    <property type="match status" value="1"/>
</dbReference>
<dbReference type="Pfam" id="PF01565">
    <property type="entry name" value="FAD_binding_4"/>
    <property type="match status" value="1"/>
</dbReference>
<name>A0A895YB15_9ACTN</name>
<dbReference type="Proteomes" id="UP000662857">
    <property type="component" value="Chromosome"/>
</dbReference>
<protein>
    <submittedName>
        <fullName evidence="7">FAD-binding oxidoreductase</fullName>
    </submittedName>
</protein>
<dbReference type="InterPro" id="IPR050416">
    <property type="entry name" value="FAD-linked_Oxidoreductase"/>
</dbReference>
<proteinExistence type="inferred from homology"/>
<dbReference type="GO" id="GO:0071949">
    <property type="term" value="F:FAD binding"/>
    <property type="evidence" value="ECO:0007669"/>
    <property type="project" value="InterPro"/>
</dbReference>
<keyword evidence="5" id="KW-0560">Oxidoreductase</keyword>
<feature type="domain" description="FAD-binding PCMH-type" evidence="6">
    <location>
        <begin position="49"/>
        <end position="219"/>
    </location>
</feature>
<dbReference type="PROSITE" id="PS00862">
    <property type="entry name" value="OX2_COVAL_FAD"/>
    <property type="match status" value="1"/>
</dbReference>